<evidence type="ECO:0000313" key="4">
    <source>
        <dbReference type="Proteomes" id="UP000183832"/>
    </source>
</evidence>
<feature type="transmembrane region" description="Helical" evidence="2">
    <location>
        <begin position="193"/>
        <end position="210"/>
    </location>
</feature>
<dbReference type="EMBL" id="CVRI01000061">
    <property type="protein sequence ID" value="CRL04087.1"/>
    <property type="molecule type" value="Genomic_DNA"/>
</dbReference>
<evidence type="ECO:0000256" key="2">
    <source>
        <dbReference type="SAM" id="Phobius"/>
    </source>
</evidence>
<protein>
    <submittedName>
        <fullName evidence="3">CLUMA_CG017200, isoform A</fullName>
    </submittedName>
</protein>
<evidence type="ECO:0000313" key="3">
    <source>
        <dbReference type="EMBL" id="CRL04087.1"/>
    </source>
</evidence>
<sequence>MESLEKMEKPETLKDEEVQEDESFIPVEFFINNGVRLFNHKNYGDAYENFLSAGKVCPKDATEKLKTSLQNREAQALSFFVYYSWIESEFTSQEAFDTLEFAYEMTTDELLKSFILNCQYEILIKEGVQGLPRRSIDEREEVEETKSSSNSELSMSTEEIENVFEHSKLLQNINVNESKTSNFETKTNNFENLILFAVVGFSALIFYDFFKHLGIL</sequence>
<feature type="region of interest" description="Disordered" evidence="1">
    <location>
        <begin position="135"/>
        <end position="156"/>
    </location>
</feature>
<keyword evidence="2" id="KW-0812">Transmembrane</keyword>
<reference evidence="3 4" key="1">
    <citation type="submission" date="2015-04" db="EMBL/GenBank/DDBJ databases">
        <authorList>
            <person name="Syromyatnikov M.Y."/>
            <person name="Popov V.N."/>
        </authorList>
    </citation>
    <scope>NUCLEOTIDE SEQUENCE [LARGE SCALE GENOMIC DNA]</scope>
</reference>
<gene>
    <name evidence="3" type="ORF">CLUMA_CG017200</name>
</gene>
<feature type="compositionally biased region" description="Low complexity" evidence="1">
    <location>
        <begin position="147"/>
        <end position="156"/>
    </location>
</feature>
<name>A0A1J1IV88_9DIPT</name>
<organism evidence="3 4">
    <name type="scientific">Clunio marinus</name>
    <dbReference type="NCBI Taxonomy" id="568069"/>
    <lineage>
        <taxon>Eukaryota</taxon>
        <taxon>Metazoa</taxon>
        <taxon>Ecdysozoa</taxon>
        <taxon>Arthropoda</taxon>
        <taxon>Hexapoda</taxon>
        <taxon>Insecta</taxon>
        <taxon>Pterygota</taxon>
        <taxon>Neoptera</taxon>
        <taxon>Endopterygota</taxon>
        <taxon>Diptera</taxon>
        <taxon>Nematocera</taxon>
        <taxon>Chironomoidea</taxon>
        <taxon>Chironomidae</taxon>
        <taxon>Clunio</taxon>
    </lineage>
</organism>
<keyword evidence="2" id="KW-1133">Transmembrane helix</keyword>
<keyword evidence="4" id="KW-1185">Reference proteome</keyword>
<dbReference type="AlphaFoldDB" id="A0A1J1IV88"/>
<accession>A0A1J1IV88</accession>
<proteinExistence type="predicted"/>
<evidence type="ECO:0000256" key="1">
    <source>
        <dbReference type="SAM" id="MobiDB-lite"/>
    </source>
</evidence>
<keyword evidence="2" id="KW-0472">Membrane</keyword>
<dbReference type="Proteomes" id="UP000183832">
    <property type="component" value="Unassembled WGS sequence"/>
</dbReference>